<comment type="caution">
    <text evidence="1">The sequence shown here is derived from an EMBL/GenBank/DDBJ whole genome shotgun (WGS) entry which is preliminary data.</text>
</comment>
<dbReference type="AlphaFoldDB" id="A0AAV9WF41"/>
<evidence type="ECO:0000313" key="2">
    <source>
        <dbReference type="Proteomes" id="UP001370758"/>
    </source>
</evidence>
<evidence type="ECO:0000313" key="1">
    <source>
        <dbReference type="EMBL" id="KAK6507461.1"/>
    </source>
</evidence>
<protein>
    <submittedName>
        <fullName evidence="1">Uncharacterized protein</fullName>
    </submittedName>
</protein>
<keyword evidence="2" id="KW-1185">Reference proteome</keyword>
<dbReference type="Proteomes" id="UP001370758">
    <property type="component" value="Unassembled WGS sequence"/>
</dbReference>
<reference evidence="1 2" key="1">
    <citation type="submission" date="2023-08" db="EMBL/GenBank/DDBJ databases">
        <authorList>
            <person name="Palmer J.M."/>
        </authorList>
    </citation>
    <scope>NUCLEOTIDE SEQUENCE [LARGE SCALE GENOMIC DNA]</scope>
    <source>
        <strain evidence="1 2">TWF481</strain>
    </source>
</reference>
<proteinExistence type="predicted"/>
<dbReference type="EMBL" id="JAVHJL010000003">
    <property type="protein sequence ID" value="KAK6507461.1"/>
    <property type="molecule type" value="Genomic_DNA"/>
</dbReference>
<gene>
    <name evidence="1" type="ORF">TWF481_005893</name>
</gene>
<accession>A0AAV9WF41</accession>
<sequence length="82" mass="9134">MNGRPIGLAPVHFLTAQITLDPAVPSSSQSPANEWMVESYTVSVLRERYMLLSSDDDDGSDSDSDEEVEYYQEGMWPYAVAD</sequence>
<organism evidence="1 2">
    <name type="scientific">Arthrobotrys musiformis</name>
    <dbReference type="NCBI Taxonomy" id="47236"/>
    <lineage>
        <taxon>Eukaryota</taxon>
        <taxon>Fungi</taxon>
        <taxon>Dikarya</taxon>
        <taxon>Ascomycota</taxon>
        <taxon>Pezizomycotina</taxon>
        <taxon>Orbiliomycetes</taxon>
        <taxon>Orbiliales</taxon>
        <taxon>Orbiliaceae</taxon>
        <taxon>Arthrobotrys</taxon>
    </lineage>
</organism>
<name>A0AAV9WF41_9PEZI</name>